<reference evidence="4" key="1">
    <citation type="journal article" date="2014" name="Nat. Genet.">
        <title>A reference genome for common bean and genome-wide analysis of dual domestications.</title>
        <authorList>
            <person name="Schmutz J."/>
            <person name="McClean P.E."/>
            <person name="Mamidi S."/>
            <person name="Wu G.A."/>
            <person name="Cannon S.B."/>
            <person name="Grimwood J."/>
            <person name="Jenkins J."/>
            <person name="Shu S."/>
            <person name="Song Q."/>
            <person name="Chavarro C."/>
            <person name="Torres-Torres M."/>
            <person name="Geffroy V."/>
            <person name="Moghaddam S.M."/>
            <person name="Gao D."/>
            <person name="Abernathy B."/>
            <person name="Barry K."/>
            <person name="Blair M."/>
            <person name="Brick M.A."/>
            <person name="Chovatia M."/>
            <person name="Gepts P."/>
            <person name="Goodstein D.M."/>
            <person name="Gonzales M."/>
            <person name="Hellsten U."/>
            <person name="Hyten D.L."/>
            <person name="Jia G."/>
            <person name="Kelly J.D."/>
            <person name="Kudrna D."/>
            <person name="Lee R."/>
            <person name="Richard M.M."/>
            <person name="Miklas P.N."/>
            <person name="Osorno J.M."/>
            <person name="Rodrigues J."/>
            <person name="Thareau V."/>
            <person name="Urrea C.A."/>
            <person name="Wang M."/>
            <person name="Yu Y."/>
            <person name="Zhang M."/>
            <person name="Wing R.A."/>
            <person name="Cregan P.B."/>
            <person name="Rokhsar D.S."/>
            <person name="Jackson S.A."/>
        </authorList>
    </citation>
    <scope>NUCLEOTIDE SEQUENCE [LARGE SCALE GENOMIC DNA]</scope>
    <source>
        <strain evidence="4">cv. G19833</strain>
    </source>
</reference>
<evidence type="ECO:0000256" key="1">
    <source>
        <dbReference type="SAM" id="MobiDB-lite"/>
    </source>
</evidence>
<sequence length="274" mass="31080">MNPTFTLITQQFHNNIYLLQRNTPCFFACDFTPPTSTAMALNISCSKAILGTHVPMSVPKSAHNTPNFFFTAIDRKGCNFAFPKLVQNQGLFPLHSVPSETMVDLDNLVLQTEEKPKEPKIINVKFQLHQKCRFEEQFMVVGNDPMFGSWNPAKAIPMSWSEGHVWTAEMAVPAGKFQYKIILKTRNGDIMWQPGPDRFVQTWEAMNRITISEDWENARLQKVTDDNEVVSTKTSEEDKADQADKDSQKKSEISNVAENLDTAKENQKSDASRS</sequence>
<feature type="compositionally biased region" description="Basic and acidic residues" evidence="1">
    <location>
        <begin position="234"/>
        <end position="252"/>
    </location>
</feature>
<dbReference type="PROSITE" id="PS51166">
    <property type="entry name" value="CBM20"/>
    <property type="match status" value="1"/>
</dbReference>
<dbReference type="Proteomes" id="UP000000226">
    <property type="component" value="Chromosome 8"/>
</dbReference>
<keyword evidence="4" id="KW-1185">Reference proteome</keyword>
<evidence type="ECO:0000313" key="4">
    <source>
        <dbReference type="Proteomes" id="UP000000226"/>
    </source>
</evidence>
<dbReference type="CDD" id="cd05467">
    <property type="entry name" value="CBM20"/>
    <property type="match status" value="1"/>
</dbReference>
<dbReference type="Gramene" id="ESW12357">
    <property type="protein sequence ID" value="ESW12357"/>
    <property type="gene ID" value="PHAVU_008G105500g"/>
</dbReference>
<organism evidence="3 4">
    <name type="scientific">Phaseolus vulgaris</name>
    <name type="common">Kidney bean</name>
    <name type="synonym">French bean</name>
    <dbReference type="NCBI Taxonomy" id="3885"/>
    <lineage>
        <taxon>Eukaryota</taxon>
        <taxon>Viridiplantae</taxon>
        <taxon>Streptophyta</taxon>
        <taxon>Embryophyta</taxon>
        <taxon>Tracheophyta</taxon>
        <taxon>Spermatophyta</taxon>
        <taxon>Magnoliopsida</taxon>
        <taxon>eudicotyledons</taxon>
        <taxon>Gunneridae</taxon>
        <taxon>Pentapetalae</taxon>
        <taxon>rosids</taxon>
        <taxon>fabids</taxon>
        <taxon>Fabales</taxon>
        <taxon>Fabaceae</taxon>
        <taxon>Papilionoideae</taxon>
        <taxon>50 kb inversion clade</taxon>
        <taxon>NPAAA clade</taxon>
        <taxon>indigoferoid/millettioid clade</taxon>
        <taxon>Phaseoleae</taxon>
        <taxon>Phaseolus</taxon>
    </lineage>
</organism>
<dbReference type="SMART" id="SM01065">
    <property type="entry name" value="CBM_2"/>
    <property type="match status" value="1"/>
</dbReference>
<dbReference type="eggNOG" id="ENOG502QU99">
    <property type="taxonomic scope" value="Eukaryota"/>
</dbReference>
<dbReference type="InterPro" id="IPR013783">
    <property type="entry name" value="Ig-like_fold"/>
</dbReference>
<dbReference type="STRING" id="3885.V7B385"/>
<dbReference type="GO" id="GO:0016020">
    <property type="term" value="C:membrane"/>
    <property type="evidence" value="ECO:0007669"/>
    <property type="project" value="TreeGrafter"/>
</dbReference>
<feature type="region of interest" description="Disordered" evidence="1">
    <location>
        <begin position="226"/>
        <end position="274"/>
    </location>
</feature>
<name>V7B385_PHAVU</name>
<evidence type="ECO:0000313" key="3">
    <source>
        <dbReference type="EMBL" id="ESW12357.1"/>
    </source>
</evidence>
<dbReference type="SUPFAM" id="SSF49452">
    <property type="entry name" value="Starch-binding domain-like"/>
    <property type="match status" value="1"/>
</dbReference>
<protein>
    <recommendedName>
        <fullName evidence="2">CBM20 domain-containing protein</fullName>
    </recommendedName>
</protein>
<gene>
    <name evidence="3" type="ORF">PHAVU_008G105500g</name>
</gene>
<dbReference type="InterPro" id="IPR002044">
    <property type="entry name" value="CBM20"/>
</dbReference>
<feature type="domain" description="CBM20" evidence="2">
    <location>
        <begin position="116"/>
        <end position="217"/>
    </location>
</feature>
<feature type="compositionally biased region" description="Basic and acidic residues" evidence="1">
    <location>
        <begin position="261"/>
        <end position="274"/>
    </location>
</feature>
<dbReference type="OMA" id="VWTAEMA"/>
<dbReference type="Pfam" id="PF00686">
    <property type="entry name" value="CBM_20"/>
    <property type="match status" value="1"/>
</dbReference>
<dbReference type="GO" id="GO:2001070">
    <property type="term" value="F:starch binding"/>
    <property type="evidence" value="ECO:0007669"/>
    <property type="project" value="InterPro"/>
</dbReference>
<dbReference type="OrthoDB" id="550577at2759"/>
<evidence type="ECO:0000259" key="2">
    <source>
        <dbReference type="PROSITE" id="PS51166"/>
    </source>
</evidence>
<dbReference type="InterPro" id="IPR013784">
    <property type="entry name" value="Carb-bd-like_fold"/>
</dbReference>
<proteinExistence type="predicted"/>
<dbReference type="AlphaFoldDB" id="V7B385"/>
<accession>V7B385</accession>
<dbReference type="PANTHER" id="PTHR15048">
    <property type="entry name" value="STARCH-BINDING DOMAIN-CONTAINING PROTEIN 1"/>
    <property type="match status" value="1"/>
</dbReference>
<dbReference type="EMBL" id="CM002295">
    <property type="protein sequence ID" value="ESW12357.1"/>
    <property type="molecule type" value="Genomic_DNA"/>
</dbReference>
<dbReference type="PANTHER" id="PTHR15048:SF0">
    <property type="entry name" value="STARCH-BINDING DOMAIN-CONTAINING PROTEIN 1"/>
    <property type="match status" value="1"/>
</dbReference>
<dbReference type="Gene3D" id="2.60.40.10">
    <property type="entry name" value="Immunoglobulins"/>
    <property type="match status" value="1"/>
</dbReference>